<feature type="domain" description="Thymidylate kinase-like" evidence="10">
    <location>
        <begin position="20"/>
        <end position="202"/>
    </location>
</feature>
<dbReference type="GO" id="GO:0004550">
    <property type="term" value="F:nucleoside diphosphate kinase activity"/>
    <property type="evidence" value="ECO:0007669"/>
    <property type="project" value="TreeGrafter"/>
</dbReference>
<comment type="similarity">
    <text evidence="2">Belongs to the thymidylate kinase family.</text>
</comment>
<protein>
    <recommendedName>
        <fullName evidence="4">Thymidylate kinase</fullName>
        <ecNumber evidence="3">2.7.4.9</ecNumber>
    </recommendedName>
</protein>
<dbReference type="GO" id="GO:0006233">
    <property type="term" value="P:dTDP biosynthetic process"/>
    <property type="evidence" value="ECO:0007669"/>
    <property type="project" value="InterPro"/>
</dbReference>
<dbReference type="InterPro" id="IPR039430">
    <property type="entry name" value="Thymidylate_kin-like_dom"/>
</dbReference>
<dbReference type="GO" id="GO:0006227">
    <property type="term" value="P:dUDP biosynthetic process"/>
    <property type="evidence" value="ECO:0007669"/>
    <property type="project" value="TreeGrafter"/>
</dbReference>
<evidence type="ECO:0000259" key="10">
    <source>
        <dbReference type="Pfam" id="PF02223"/>
    </source>
</evidence>
<keyword evidence="7" id="KW-0547">Nucleotide-binding</keyword>
<dbReference type="EMBL" id="PDNA01000009">
    <property type="protein sequence ID" value="PGH27150.1"/>
    <property type="molecule type" value="Genomic_DNA"/>
</dbReference>
<evidence type="ECO:0000256" key="3">
    <source>
        <dbReference type="ARBA" id="ARBA00012980"/>
    </source>
</evidence>
<organism evidence="11 12">
    <name type="scientific">Polytolypa hystricis (strain UAMH7299)</name>
    <dbReference type="NCBI Taxonomy" id="1447883"/>
    <lineage>
        <taxon>Eukaryota</taxon>
        <taxon>Fungi</taxon>
        <taxon>Dikarya</taxon>
        <taxon>Ascomycota</taxon>
        <taxon>Pezizomycotina</taxon>
        <taxon>Eurotiomycetes</taxon>
        <taxon>Eurotiomycetidae</taxon>
        <taxon>Onygenales</taxon>
        <taxon>Onygenales incertae sedis</taxon>
        <taxon>Polytolypa</taxon>
    </lineage>
</organism>
<dbReference type="PANTHER" id="PTHR10344">
    <property type="entry name" value="THYMIDYLATE KINASE"/>
    <property type="match status" value="1"/>
</dbReference>
<dbReference type="InterPro" id="IPR018094">
    <property type="entry name" value="Thymidylate_kinase"/>
</dbReference>
<dbReference type="InterPro" id="IPR018095">
    <property type="entry name" value="Thymidylate_kin_CS"/>
</dbReference>
<dbReference type="Gene3D" id="3.40.50.300">
    <property type="entry name" value="P-loop containing nucleotide triphosphate hydrolases"/>
    <property type="match status" value="1"/>
</dbReference>
<evidence type="ECO:0000313" key="12">
    <source>
        <dbReference type="Proteomes" id="UP000224634"/>
    </source>
</evidence>
<evidence type="ECO:0000256" key="5">
    <source>
        <dbReference type="ARBA" id="ARBA00022679"/>
    </source>
</evidence>
<dbReference type="STRING" id="1447883.A0A2B7Z168"/>
<dbReference type="Pfam" id="PF02223">
    <property type="entry name" value="Thymidylate_kin"/>
    <property type="match status" value="1"/>
</dbReference>
<dbReference type="InterPro" id="IPR027417">
    <property type="entry name" value="P-loop_NTPase"/>
</dbReference>
<reference evidence="11 12" key="1">
    <citation type="submission" date="2017-10" db="EMBL/GenBank/DDBJ databases">
        <title>Comparative genomics in systemic dimorphic fungi from Ajellomycetaceae.</title>
        <authorList>
            <person name="Munoz J.F."/>
            <person name="Mcewen J.G."/>
            <person name="Clay O.K."/>
            <person name="Cuomo C.A."/>
        </authorList>
    </citation>
    <scope>NUCLEOTIDE SEQUENCE [LARGE SCALE GENOMIC DNA]</scope>
    <source>
        <strain evidence="11 12">UAMH7299</strain>
    </source>
</reference>
<gene>
    <name evidence="11" type="ORF">AJ80_01106</name>
</gene>
<dbReference type="EC" id="2.7.4.9" evidence="3"/>
<keyword evidence="5" id="KW-0808">Transferase</keyword>
<dbReference type="SUPFAM" id="SSF52540">
    <property type="entry name" value="P-loop containing nucleoside triphosphate hydrolases"/>
    <property type="match status" value="1"/>
</dbReference>
<dbReference type="GO" id="GO:0004798">
    <property type="term" value="F:dTMP kinase activity"/>
    <property type="evidence" value="ECO:0007669"/>
    <property type="project" value="UniProtKB-EC"/>
</dbReference>
<dbReference type="GO" id="GO:0005829">
    <property type="term" value="C:cytosol"/>
    <property type="evidence" value="ECO:0007669"/>
    <property type="project" value="TreeGrafter"/>
</dbReference>
<dbReference type="NCBIfam" id="TIGR00041">
    <property type="entry name" value="DTMP_kinase"/>
    <property type="match status" value="1"/>
</dbReference>
<dbReference type="GO" id="GO:0005634">
    <property type="term" value="C:nucleus"/>
    <property type="evidence" value="ECO:0007669"/>
    <property type="project" value="TreeGrafter"/>
</dbReference>
<dbReference type="HAMAP" id="MF_00165">
    <property type="entry name" value="Thymidylate_kinase"/>
    <property type="match status" value="1"/>
</dbReference>
<evidence type="ECO:0000256" key="7">
    <source>
        <dbReference type="ARBA" id="ARBA00022741"/>
    </source>
</evidence>
<dbReference type="Proteomes" id="UP000224634">
    <property type="component" value="Unassembled WGS sequence"/>
</dbReference>
<accession>A0A2B7Z168</accession>
<evidence type="ECO:0000256" key="2">
    <source>
        <dbReference type="ARBA" id="ARBA00009776"/>
    </source>
</evidence>
<keyword evidence="6" id="KW-0545">Nucleotide biosynthesis</keyword>
<evidence type="ECO:0000256" key="9">
    <source>
        <dbReference type="ARBA" id="ARBA00022840"/>
    </source>
</evidence>
<name>A0A2B7Z168_POLH7</name>
<dbReference type="GO" id="GO:0005524">
    <property type="term" value="F:ATP binding"/>
    <property type="evidence" value="ECO:0007669"/>
    <property type="project" value="UniProtKB-KW"/>
</dbReference>
<dbReference type="FunFam" id="3.40.50.300:FF:000679">
    <property type="entry name" value="Thymidylate kinase"/>
    <property type="match status" value="1"/>
</dbReference>
<comment type="pathway">
    <text evidence="1">Pyrimidine metabolism; dTTP biosynthesis.</text>
</comment>
<proteinExistence type="inferred from homology"/>
<dbReference type="PANTHER" id="PTHR10344:SF1">
    <property type="entry name" value="THYMIDYLATE KINASE"/>
    <property type="match status" value="1"/>
</dbReference>
<evidence type="ECO:0000256" key="4">
    <source>
        <dbReference type="ARBA" id="ARBA00017144"/>
    </source>
</evidence>
<dbReference type="PROSITE" id="PS01331">
    <property type="entry name" value="THYMIDYLATE_KINASE"/>
    <property type="match status" value="1"/>
</dbReference>
<dbReference type="OrthoDB" id="425602at2759"/>
<keyword evidence="9" id="KW-0067">ATP-binding</keyword>
<evidence type="ECO:0000256" key="6">
    <source>
        <dbReference type="ARBA" id="ARBA00022727"/>
    </source>
</evidence>
<sequence length="227" mass="25456">MASNPTENERDAKRGALIVVEGLDRAGKSTQCARLVQTLQERGHTAKYIRFPDRTTTIGKMINEYLAGNAQIDDHSIHLLFSANRWEAAAKIEEDIANGINVIVDRYCYSGAVYSAAKDNPNLSLRWAWQPEIGLPRPDIWLFLNISPEEAAKRGGYGTERYENDKHQSRVRQLFLDLIKLGTDDDVCLVDAGQPLDKVSEDLTEHVLKCVDNIESHGPLRKFGPLP</sequence>
<dbReference type="AlphaFoldDB" id="A0A2B7Z168"/>
<dbReference type="CDD" id="cd01672">
    <property type="entry name" value="TMPK"/>
    <property type="match status" value="1"/>
</dbReference>
<evidence type="ECO:0000256" key="8">
    <source>
        <dbReference type="ARBA" id="ARBA00022777"/>
    </source>
</evidence>
<evidence type="ECO:0000256" key="1">
    <source>
        <dbReference type="ARBA" id="ARBA00004992"/>
    </source>
</evidence>
<dbReference type="GO" id="GO:0006235">
    <property type="term" value="P:dTTP biosynthetic process"/>
    <property type="evidence" value="ECO:0007669"/>
    <property type="project" value="TreeGrafter"/>
</dbReference>
<evidence type="ECO:0000313" key="11">
    <source>
        <dbReference type="EMBL" id="PGH27150.1"/>
    </source>
</evidence>
<keyword evidence="12" id="KW-1185">Reference proteome</keyword>
<keyword evidence="8 11" id="KW-0418">Kinase</keyword>
<comment type="caution">
    <text evidence="11">The sequence shown here is derived from an EMBL/GenBank/DDBJ whole genome shotgun (WGS) entry which is preliminary data.</text>
</comment>